<keyword evidence="7" id="KW-1185">Reference proteome</keyword>
<name>A0ABV4P2B9_9GAMM</name>
<evidence type="ECO:0000256" key="1">
    <source>
        <dbReference type="ARBA" id="ARBA00005495"/>
    </source>
</evidence>
<protein>
    <submittedName>
        <fullName evidence="6">GFA family protein</fullName>
    </submittedName>
</protein>
<organism evidence="6 7">
    <name type="scientific">Microbulbifer epialgicus</name>
    <dbReference type="NCBI Taxonomy" id="393907"/>
    <lineage>
        <taxon>Bacteria</taxon>
        <taxon>Pseudomonadati</taxon>
        <taxon>Pseudomonadota</taxon>
        <taxon>Gammaproteobacteria</taxon>
        <taxon>Cellvibrionales</taxon>
        <taxon>Microbulbiferaceae</taxon>
        <taxon>Microbulbifer</taxon>
    </lineage>
</organism>
<sequence>MNKKGSCLCGEVHFEVEGNFESFFLCHCSHCRKDTGSAHAASLFSTSAKLKWTAGEQRVMVFKLPKTRHMKSFCSNCGSALPFIDKEGSYLAVPAGSLDCKIPIEPTAHIFMASKADWDQNLEKALKFETFPQTDKADSN</sequence>
<keyword evidence="4" id="KW-0456">Lyase</keyword>
<dbReference type="InterPro" id="IPR006913">
    <property type="entry name" value="CENP-V/GFA"/>
</dbReference>
<comment type="caution">
    <text evidence="6">The sequence shown here is derived from an EMBL/GenBank/DDBJ whole genome shotgun (WGS) entry which is preliminary data.</text>
</comment>
<dbReference type="PANTHER" id="PTHR33337">
    <property type="entry name" value="GFA DOMAIN-CONTAINING PROTEIN"/>
    <property type="match status" value="1"/>
</dbReference>
<evidence type="ECO:0000256" key="4">
    <source>
        <dbReference type="ARBA" id="ARBA00023239"/>
    </source>
</evidence>
<dbReference type="SUPFAM" id="SSF51316">
    <property type="entry name" value="Mss4-like"/>
    <property type="match status" value="1"/>
</dbReference>
<evidence type="ECO:0000256" key="2">
    <source>
        <dbReference type="ARBA" id="ARBA00022723"/>
    </source>
</evidence>
<feature type="domain" description="CENP-V/GFA" evidence="5">
    <location>
        <begin position="3"/>
        <end position="119"/>
    </location>
</feature>
<comment type="similarity">
    <text evidence="1">Belongs to the Gfa family.</text>
</comment>
<evidence type="ECO:0000313" key="7">
    <source>
        <dbReference type="Proteomes" id="UP001569428"/>
    </source>
</evidence>
<dbReference type="InterPro" id="IPR011057">
    <property type="entry name" value="Mss4-like_sf"/>
</dbReference>
<keyword evidence="2" id="KW-0479">Metal-binding</keyword>
<reference evidence="6 7" key="1">
    <citation type="submission" date="2024-08" db="EMBL/GenBank/DDBJ databases">
        <authorList>
            <person name="Ishaq N."/>
        </authorList>
    </citation>
    <scope>NUCLEOTIDE SEQUENCE [LARGE SCALE GENOMIC DNA]</scope>
    <source>
        <strain evidence="6 7">DSM 18651</strain>
    </source>
</reference>
<evidence type="ECO:0000313" key="6">
    <source>
        <dbReference type="EMBL" id="MFA0811908.1"/>
    </source>
</evidence>
<dbReference type="RefSeq" id="WP_371839513.1">
    <property type="nucleotide sequence ID" value="NZ_JBGMEK010000028.1"/>
</dbReference>
<evidence type="ECO:0000256" key="3">
    <source>
        <dbReference type="ARBA" id="ARBA00022833"/>
    </source>
</evidence>
<dbReference type="Proteomes" id="UP001569428">
    <property type="component" value="Unassembled WGS sequence"/>
</dbReference>
<proteinExistence type="inferred from homology"/>
<gene>
    <name evidence="6" type="ORF">ACCI49_13390</name>
</gene>
<dbReference type="PANTHER" id="PTHR33337:SF40">
    <property type="entry name" value="CENP-V_GFA DOMAIN-CONTAINING PROTEIN-RELATED"/>
    <property type="match status" value="1"/>
</dbReference>
<dbReference type="EMBL" id="JBGMEK010000028">
    <property type="protein sequence ID" value="MFA0811908.1"/>
    <property type="molecule type" value="Genomic_DNA"/>
</dbReference>
<keyword evidence="3" id="KW-0862">Zinc</keyword>
<accession>A0ABV4P2B9</accession>
<evidence type="ECO:0000259" key="5">
    <source>
        <dbReference type="PROSITE" id="PS51891"/>
    </source>
</evidence>
<dbReference type="Pfam" id="PF04828">
    <property type="entry name" value="GFA"/>
    <property type="match status" value="1"/>
</dbReference>
<dbReference type="Gene3D" id="3.90.1590.10">
    <property type="entry name" value="glutathione-dependent formaldehyde- activating enzyme (gfa)"/>
    <property type="match status" value="1"/>
</dbReference>
<dbReference type="PROSITE" id="PS51891">
    <property type="entry name" value="CENP_V_GFA"/>
    <property type="match status" value="1"/>
</dbReference>